<dbReference type="InterPro" id="IPR004045">
    <property type="entry name" value="Glutathione_S-Trfase_N"/>
</dbReference>
<protein>
    <recommendedName>
        <fullName evidence="1">GST N-terminal domain-containing protein</fullName>
    </recommendedName>
</protein>
<dbReference type="InterPro" id="IPR050983">
    <property type="entry name" value="GST_Omega/HSP26"/>
</dbReference>
<dbReference type="Pfam" id="PF13417">
    <property type="entry name" value="GST_N_3"/>
    <property type="match status" value="1"/>
</dbReference>
<dbReference type="InterPro" id="IPR036249">
    <property type="entry name" value="Thioredoxin-like_sf"/>
</dbReference>
<reference evidence="2 3" key="1">
    <citation type="journal article" date="2018" name="Front. Microbiol.">
        <title>Prospects for Fungal Bioremediation of Acidic Radioactive Waste Sites: Characterization and Genome Sequence of Rhodotorula taiwanensis MD1149.</title>
        <authorList>
            <person name="Tkavc R."/>
            <person name="Matrosova V.Y."/>
            <person name="Grichenko O.E."/>
            <person name="Gostincar C."/>
            <person name="Volpe R.P."/>
            <person name="Klimenkova P."/>
            <person name="Gaidamakova E.K."/>
            <person name="Zhou C.E."/>
            <person name="Stewart B.J."/>
            <person name="Lyman M.G."/>
            <person name="Malfatti S.A."/>
            <person name="Rubinfeld B."/>
            <person name="Courtot M."/>
            <person name="Singh J."/>
            <person name="Dalgard C.L."/>
            <person name="Hamilton T."/>
            <person name="Frey K.G."/>
            <person name="Gunde-Cimerman N."/>
            <person name="Dugan L."/>
            <person name="Daly M.J."/>
        </authorList>
    </citation>
    <scope>NUCLEOTIDE SEQUENCE [LARGE SCALE GENOMIC DNA]</scope>
    <source>
        <strain evidence="2 3">MD1149</strain>
    </source>
</reference>
<dbReference type="PANTHER" id="PTHR43968">
    <property type="match status" value="1"/>
</dbReference>
<accession>A0A2S5BC52</accession>
<dbReference type="Pfam" id="PF25907">
    <property type="entry name" value="DUF7962"/>
    <property type="match status" value="1"/>
</dbReference>
<keyword evidence="3" id="KW-1185">Reference proteome</keyword>
<evidence type="ECO:0000259" key="1">
    <source>
        <dbReference type="PROSITE" id="PS50404"/>
    </source>
</evidence>
<gene>
    <name evidence="2" type="ORF">BMF94_2549</name>
</gene>
<dbReference type="Proteomes" id="UP000237144">
    <property type="component" value="Unassembled WGS sequence"/>
</dbReference>
<dbReference type="AlphaFoldDB" id="A0A2S5BC52"/>
<dbReference type="PROSITE" id="PS50404">
    <property type="entry name" value="GST_NTER"/>
    <property type="match status" value="1"/>
</dbReference>
<dbReference type="Gene3D" id="3.40.30.10">
    <property type="entry name" value="Glutaredoxin"/>
    <property type="match status" value="1"/>
</dbReference>
<evidence type="ECO:0000313" key="2">
    <source>
        <dbReference type="EMBL" id="POY74355.1"/>
    </source>
</evidence>
<dbReference type="EMBL" id="PJQD01000025">
    <property type="protein sequence ID" value="POY74355.1"/>
    <property type="molecule type" value="Genomic_DNA"/>
</dbReference>
<dbReference type="Gene3D" id="1.20.1050.10">
    <property type="match status" value="1"/>
</dbReference>
<dbReference type="PANTHER" id="PTHR43968:SF6">
    <property type="entry name" value="GLUTATHIONE S-TRANSFERASE OMEGA"/>
    <property type="match status" value="1"/>
</dbReference>
<dbReference type="OrthoDB" id="4951845at2759"/>
<evidence type="ECO:0000313" key="3">
    <source>
        <dbReference type="Proteomes" id="UP000237144"/>
    </source>
</evidence>
<dbReference type="InterPro" id="IPR058268">
    <property type="entry name" value="DUF7962"/>
</dbReference>
<feature type="domain" description="GST N-terminal" evidence="1">
    <location>
        <begin position="9"/>
        <end position="90"/>
    </location>
</feature>
<dbReference type="SUPFAM" id="SSF52833">
    <property type="entry name" value="Thioredoxin-like"/>
    <property type="match status" value="1"/>
</dbReference>
<dbReference type="GO" id="GO:0005737">
    <property type="term" value="C:cytoplasm"/>
    <property type="evidence" value="ECO:0007669"/>
    <property type="project" value="TreeGrafter"/>
</dbReference>
<comment type="caution">
    <text evidence="2">The sequence shown here is derived from an EMBL/GenBank/DDBJ whole genome shotgun (WGS) entry which is preliminary data.</text>
</comment>
<sequence length="260" mass="29772">MTVKLYDLVTEKGSGPFFSPFCSPARLALVAKQIEFETVEVEYHDLRFVWTPRLGVEKATAPFVERDDGTFLMDSTKIALWLDEAYPDRPNLFMPEAAVPVDVRSAEYKRAVQSFKDAYVGCRDLLEAIGTLYAPRITKKLDPESSKYWIDKHSYKEGEWEKLTSATEQDDGESTSEIQQHLRRLSETYLSDGRQYIASATKPGYHDFALVGMSRLLRSQSAKLFRETFCSPESGSIAEWTKRMDEEVPTPEVWVRDPKE</sequence>
<organism evidence="2 3">
    <name type="scientific">Rhodotorula taiwanensis</name>
    <dbReference type="NCBI Taxonomy" id="741276"/>
    <lineage>
        <taxon>Eukaryota</taxon>
        <taxon>Fungi</taxon>
        <taxon>Dikarya</taxon>
        <taxon>Basidiomycota</taxon>
        <taxon>Pucciniomycotina</taxon>
        <taxon>Microbotryomycetes</taxon>
        <taxon>Sporidiobolales</taxon>
        <taxon>Sporidiobolaceae</taxon>
        <taxon>Rhodotorula</taxon>
    </lineage>
</organism>
<dbReference type="STRING" id="741276.A0A2S5BC52"/>
<proteinExistence type="predicted"/>
<name>A0A2S5BC52_9BASI</name>